<evidence type="ECO:0000313" key="2">
    <source>
        <dbReference type="EMBL" id="MBU5628192.1"/>
    </source>
</evidence>
<dbReference type="RefSeq" id="WP_216633468.1">
    <property type="nucleotide sequence ID" value="NZ_JAHLQN010000001.1"/>
</dbReference>
<keyword evidence="1" id="KW-1133">Transmembrane helix</keyword>
<dbReference type="Proteomes" id="UP000787672">
    <property type="component" value="Unassembled WGS sequence"/>
</dbReference>
<proteinExistence type="predicted"/>
<protein>
    <submittedName>
        <fullName evidence="2">Uncharacterized protein</fullName>
    </submittedName>
</protein>
<evidence type="ECO:0000256" key="1">
    <source>
        <dbReference type="SAM" id="Phobius"/>
    </source>
</evidence>
<organism evidence="2 3">
    <name type="scientific">Dysosmobacter acutus</name>
    <dbReference type="NCBI Taxonomy" id="2841504"/>
    <lineage>
        <taxon>Bacteria</taxon>
        <taxon>Bacillati</taxon>
        <taxon>Bacillota</taxon>
        <taxon>Clostridia</taxon>
        <taxon>Eubacteriales</taxon>
        <taxon>Oscillospiraceae</taxon>
        <taxon>Dysosmobacter</taxon>
    </lineage>
</organism>
<feature type="transmembrane region" description="Helical" evidence="1">
    <location>
        <begin position="31"/>
        <end position="54"/>
    </location>
</feature>
<keyword evidence="1" id="KW-0472">Membrane</keyword>
<gene>
    <name evidence="2" type="ORF">KQI82_14875</name>
</gene>
<keyword evidence="3" id="KW-1185">Reference proteome</keyword>
<accession>A0ABS6FF53</accession>
<name>A0ABS6FF53_9FIRM</name>
<sequence length="256" mass="28966">MKKESPFWSSISLLIGIVIAILALVRGRMLLPLLLAVFALWLLWWLLTQALPLWRNNRAYRAKEARLREQTAAANGGGQLADALLCHINYRITAMLHAAYPNARWEWLDEPSRFAVEGGTARIRVYGIPEYDYADVELDRKANLGCSLVKISPLMPGVQEALPPNRQPVNPRVWFETRGRTVLEALVTDLNSRGHSSLTVQENGEVFVQAKENEAEPAKETFLDFPEKVYWPQLVKVLEEEGYAADARDADILVSW</sequence>
<feature type="transmembrane region" description="Helical" evidence="1">
    <location>
        <begin position="7"/>
        <end position="25"/>
    </location>
</feature>
<reference evidence="2 3" key="1">
    <citation type="submission" date="2021-06" db="EMBL/GenBank/DDBJ databases">
        <authorList>
            <person name="Sun Q."/>
            <person name="Li D."/>
        </authorList>
    </citation>
    <scope>NUCLEOTIDE SEQUENCE [LARGE SCALE GENOMIC DNA]</scope>
    <source>
        <strain evidence="2 3">MSJ-2</strain>
    </source>
</reference>
<dbReference type="EMBL" id="JAHLQN010000001">
    <property type="protein sequence ID" value="MBU5628192.1"/>
    <property type="molecule type" value="Genomic_DNA"/>
</dbReference>
<comment type="caution">
    <text evidence="2">The sequence shown here is derived from an EMBL/GenBank/DDBJ whole genome shotgun (WGS) entry which is preliminary data.</text>
</comment>
<keyword evidence="1" id="KW-0812">Transmembrane</keyword>
<evidence type="ECO:0000313" key="3">
    <source>
        <dbReference type="Proteomes" id="UP000787672"/>
    </source>
</evidence>